<keyword evidence="2 5" id="KW-0812">Transmembrane</keyword>
<dbReference type="Proteomes" id="UP000318571">
    <property type="component" value="Chromosome 7"/>
</dbReference>
<proteinExistence type="predicted"/>
<feature type="transmembrane region" description="Helical" evidence="5">
    <location>
        <begin position="33"/>
        <end position="54"/>
    </location>
</feature>
<feature type="domain" description="Amino acid transporter transmembrane" evidence="6">
    <location>
        <begin position="8"/>
        <end position="389"/>
    </location>
</feature>
<feature type="transmembrane region" description="Helical" evidence="5">
    <location>
        <begin position="273"/>
        <end position="294"/>
    </location>
</feature>
<feature type="transmembrane region" description="Helical" evidence="5">
    <location>
        <begin position="123"/>
        <end position="142"/>
    </location>
</feature>
<dbReference type="OMA" id="PWIWIRN"/>
<dbReference type="PANTHER" id="PTHR22950:SF677">
    <property type="entry name" value="AMINO ACID TRANSPORTER TRANSMEMBRANE DOMAIN-CONTAINING PROTEIN"/>
    <property type="match status" value="1"/>
</dbReference>
<evidence type="ECO:0000313" key="8">
    <source>
        <dbReference type="Proteomes" id="UP000318571"/>
    </source>
</evidence>
<feature type="transmembrane region" description="Helical" evidence="5">
    <location>
        <begin position="234"/>
        <end position="253"/>
    </location>
</feature>
<dbReference type="GO" id="GO:0005774">
    <property type="term" value="C:vacuolar membrane"/>
    <property type="evidence" value="ECO:0007669"/>
    <property type="project" value="TreeGrafter"/>
</dbReference>
<evidence type="ECO:0000256" key="4">
    <source>
        <dbReference type="ARBA" id="ARBA00023136"/>
    </source>
</evidence>
<keyword evidence="8" id="KW-1185">Reference proteome</keyword>
<evidence type="ECO:0000256" key="2">
    <source>
        <dbReference type="ARBA" id="ARBA00022692"/>
    </source>
</evidence>
<feature type="transmembrane region" description="Helical" evidence="5">
    <location>
        <begin position="372"/>
        <end position="394"/>
    </location>
</feature>
<dbReference type="AlphaFoldDB" id="A0A553P3R0"/>
<protein>
    <recommendedName>
        <fullName evidence="6">Amino acid transporter transmembrane domain-containing protein</fullName>
    </recommendedName>
</protein>
<gene>
    <name evidence="7" type="ORF">TCAL_11456</name>
</gene>
<evidence type="ECO:0000256" key="1">
    <source>
        <dbReference type="ARBA" id="ARBA00004141"/>
    </source>
</evidence>
<reference evidence="7 8" key="1">
    <citation type="journal article" date="2018" name="Nat. Ecol. Evol.">
        <title>Genomic signatures of mitonuclear coevolution across populations of Tigriopus californicus.</title>
        <authorList>
            <person name="Barreto F.S."/>
            <person name="Watson E.T."/>
            <person name="Lima T.G."/>
            <person name="Willett C.S."/>
            <person name="Edmands S."/>
            <person name="Li W."/>
            <person name="Burton R.S."/>
        </authorList>
    </citation>
    <scope>NUCLEOTIDE SEQUENCE [LARGE SCALE GENOMIC DNA]</scope>
    <source>
        <strain evidence="7 8">San Diego</strain>
    </source>
</reference>
<evidence type="ECO:0000259" key="6">
    <source>
        <dbReference type="Pfam" id="PF01490"/>
    </source>
</evidence>
<evidence type="ECO:0000313" key="7">
    <source>
        <dbReference type="EMBL" id="TRY72327.1"/>
    </source>
</evidence>
<feature type="transmembrane region" description="Helical" evidence="5">
    <location>
        <begin position="192"/>
        <end position="213"/>
    </location>
</feature>
<organism evidence="7 8">
    <name type="scientific">Tigriopus californicus</name>
    <name type="common">Marine copepod</name>
    <dbReference type="NCBI Taxonomy" id="6832"/>
    <lineage>
        <taxon>Eukaryota</taxon>
        <taxon>Metazoa</taxon>
        <taxon>Ecdysozoa</taxon>
        <taxon>Arthropoda</taxon>
        <taxon>Crustacea</taxon>
        <taxon>Multicrustacea</taxon>
        <taxon>Hexanauplia</taxon>
        <taxon>Copepoda</taxon>
        <taxon>Harpacticoida</taxon>
        <taxon>Harpacticidae</taxon>
        <taxon>Tigriopus</taxon>
    </lineage>
</organism>
<feature type="transmembrane region" description="Helical" evidence="5">
    <location>
        <begin position="7"/>
        <end position="27"/>
    </location>
</feature>
<feature type="transmembrane region" description="Helical" evidence="5">
    <location>
        <begin position="315"/>
        <end position="335"/>
    </location>
</feature>
<dbReference type="GO" id="GO:0015179">
    <property type="term" value="F:L-amino acid transmembrane transporter activity"/>
    <property type="evidence" value="ECO:0007669"/>
    <property type="project" value="TreeGrafter"/>
</dbReference>
<dbReference type="PANTHER" id="PTHR22950">
    <property type="entry name" value="AMINO ACID TRANSPORTER"/>
    <property type="match status" value="1"/>
</dbReference>
<dbReference type="OrthoDB" id="1684102at2759"/>
<dbReference type="EMBL" id="VCGU01000008">
    <property type="protein sequence ID" value="TRY72327.1"/>
    <property type="molecule type" value="Genomic_DNA"/>
</dbReference>
<keyword evidence="4 5" id="KW-0472">Membrane</keyword>
<sequence>MAGSSFVIINIVMSYVGAGVLGLPYGFKHAGLLLGPIILALVCVCVVYSMHILVDCKNRARSMILSEADTPITHSDIAHLAFGYVGEIIMQLAILLSQLGFSSAYLLFICDNLISVIPSMTKLEWIAILLPLLYLLTFVKNLERFVVFSFLSQLANLAAFLVIIGFDIASISKTNDNTNTVTIRNEIEPMSLSGVFMFYSICIYSFEGSGLILSLENTGDIDTQAKFKRNFSKSVAAITTFYAFFGALGFLAFGEATQQIITLNLPHTSGFDFALMVKLCLCFSLFFSYPLMLHPLSCIFDDKMAYCMPPLIAKFVLRLLLVSTTGLVIILLPNFADLLEILGSICCTILAFIIPALAHLKLFRGEMSKKEVVGDLVLVLVGGLTVVAGCLDTYRKLTLTSLA</sequence>
<dbReference type="STRING" id="6832.A0A553P3R0"/>
<keyword evidence="3 5" id="KW-1133">Transmembrane helix</keyword>
<dbReference type="Pfam" id="PF01490">
    <property type="entry name" value="Aa_trans"/>
    <property type="match status" value="1"/>
</dbReference>
<dbReference type="InterPro" id="IPR013057">
    <property type="entry name" value="AA_transpt_TM"/>
</dbReference>
<comment type="caution">
    <text evidence="7">The sequence shown here is derived from an EMBL/GenBank/DDBJ whole genome shotgun (WGS) entry which is preliminary data.</text>
</comment>
<name>A0A553P3R0_TIGCA</name>
<evidence type="ECO:0000256" key="3">
    <source>
        <dbReference type="ARBA" id="ARBA00022989"/>
    </source>
</evidence>
<evidence type="ECO:0000256" key="5">
    <source>
        <dbReference type="SAM" id="Phobius"/>
    </source>
</evidence>
<accession>A0A553P3R0</accession>
<feature type="transmembrane region" description="Helical" evidence="5">
    <location>
        <begin position="341"/>
        <end position="360"/>
    </location>
</feature>
<comment type="subcellular location">
    <subcellularLocation>
        <location evidence="1">Membrane</location>
        <topology evidence="1">Multi-pass membrane protein</topology>
    </subcellularLocation>
</comment>
<feature type="transmembrane region" description="Helical" evidence="5">
    <location>
        <begin position="154"/>
        <end position="172"/>
    </location>
</feature>